<keyword evidence="1" id="KW-1133">Transmembrane helix</keyword>
<dbReference type="Proteomes" id="UP000821656">
    <property type="component" value="Unassembled WGS sequence"/>
</dbReference>
<evidence type="ECO:0000256" key="1">
    <source>
        <dbReference type="SAM" id="Phobius"/>
    </source>
</evidence>
<gene>
    <name evidence="2" type="ORF">DFH45_004094</name>
</gene>
<feature type="transmembrane region" description="Helical" evidence="1">
    <location>
        <begin position="116"/>
        <end position="138"/>
    </location>
</feature>
<sequence length="170" mass="19573">MNLYYTEVDIEKCKKRIDNMIMSERLFPDGLRGEVDFYNNKFYIRKKKANFHSAFERVFYGEFIKKENGTVIQGEFNMNFAIQIFTGIWFGILAVVWVITLILYLSNRFLGTSIEFSSGFSGGLIGPPLMALIGGVMIGSSFEMYENEENYVFDLIKSILEANEVQNDSI</sequence>
<dbReference type="RefSeq" id="WP_077307611.1">
    <property type="nucleotide sequence ID" value="NZ_CP016090.1"/>
</dbReference>
<keyword evidence="1" id="KW-0472">Membrane</keyword>
<comment type="caution">
    <text evidence="2">The sequence shown here is derived from an EMBL/GenBank/DDBJ whole genome shotgun (WGS) entry which is preliminary data.</text>
</comment>
<accession>A0A9Q5CQW2</accession>
<evidence type="ECO:0000313" key="2">
    <source>
        <dbReference type="EMBL" id="NRV11131.1"/>
    </source>
</evidence>
<feature type="transmembrane region" description="Helical" evidence="1">
    <location>
        <begin position="80"/>
        <end position="104"/>
    </location>
</feature>
<reference evidence="2" key="1">
    <citation type="submission" date="2020-05" db="EMBL/GenBank/DDBJ databases">
        <title>Genomic insights into acetone-butanol-ethanol (ABE) fermentation by sequencing solventogenic clostridia strains.</title>
        <authorList>
            <person name="Brown S."/>
        </authorList>
    </citation>
    <scope>NUCLEOTIDE SEQUENCE</scope>
    <source>
        <strain evidence="2">DJ126</strain>
    </source>
</reference>
<name>A0A9Q5CQW2_CLOBE</name>
<dbReference type="EMBL" id="JABSXK010000001">
    <property type="protein sequence ID" value="NRV11131.1"/>
    <property type="molecule type" value="Genomic_DNA"/>
</dbReference>
<organism evidence="2 3">
    <name type="scientific">Clostridium beijerinckii</name>
    <name type="common">Clostridium MP</name>
    <dbReference type="NCBI Taxonomy" id="1520"/>
    <lineage>
        <taxon>Bacteria</taxon>
        <taxon>Bacillati</taxon>
        <taxon>Bacillota</taxon>
        <taxon>Clostridia</taxon>
        <taxon>Eubacteriales</taxon>
        <taxon>Clostridiaceae</taxon>
        <taxon>Clostridium</taxon>
    </lineage>
</organism>
<keyword evidence="1" id="KW-0812">Transmembrane</keyword>
<proteinExistence type="predicted"/>
<evidence type="ECO:0000313" key="3">
    <source>
        <dbReference type="Proteomes" id="UP000821656"/>
    </source>
</evidence>
<dbReference type="AlphaFoldDB" id="A0A9Q5CQW2"/>
<protein>
    <submittedName>
        <fullName evidence="2">Uncharacterized protein</fullName>
    </submittedName>
</protein>